<evidence type="ECO:0000256" key="1">
    <source>
        <dbReference type="SAM" id="SignalP"/>
    </source>
</evidence>
<accession>A0ABT5KDW1</accession>
<reference evidence="2 3" key="1">
    <citation type="submission" date="2022-10" db="EMBL/GenBank/DDBJ databases">
        <title>Paucibacter sp. hw1 Genome sequencing.</title>
        <authorList>
            <person name="Park S."/>
        </authorList>
    </citation>
    <scope>NUCLEOTIDE SEQUENCE [LARGE SCALE GENOMIC DNA]</scope>
    <source>
        <strain evidence="3">hw1</strain>
    </source>
</reference>
<evidence type="ECO:0000313" key="3">
    <source>
        <dbReference type="Proteomes" id="UP001221189"/>
    </source>
</evidence>
<sequence>MSRKRPLIAVLSAVCVALLAGCASTGNSGIQEWDGLVRRPDSRIDAVFVRPDAELTSFRSVMLDPVQISFAPNFDPNQGRRSLSGRLNADDLAAIKERLAGLFHETFRAELARGGYTLVDVAGPETLRVTPAIVNLFISAPGDTSVGRSRVYTTDSGHMTVVLEVRDSVTGQVLARAVDGRNGRFSGQLTWTNRQTNMADAQHAITIWAGALRRGMDEVNAKVAAK</sequence>
<keyword evidence="1" id="KW-0732">Signal</keyword>
<dbReference type="Pfam" id="PF11769">
    <property type="entry name" value="DUF3313"/>
    <property type="match status" value="1"/>
</dbReference>
<dbReference type="InterPro" id="IPR021747">
    <property type="entry name" value="DUF3313"/>
</dbReference>
<protein>
    <submittedName>
        <fullName evidence="2">DUF3313 family protein</fullName>
    </submittedName>
</protein>
<dbReference type="RefSeq" id="WP_273600363.1">
    <property type="nucleotide sequence ID" value="NZ_JAQQXT010000006.1"/>
</dbReference>
<dbReference type="EMBL" id="JAQQXT010000006">
    <property type="protein sequence ID" value="MDC8772122.1"/>
    <property type="molecule type" value="Genomic_DNA"/>
</dbReference>
<feature type="chain" id="PRO_5045997317" evidence="1">
    <location>
        <begin position="26"/>
        <end position="226"/>
    </location>
</feature>
<evidence type="ECO:0000313" key="2">
    <source>
        <dbReference type="EMBL" id="MDC8772122.1"/>
    </source>
</evidence>
<dbReference type="Proteomes" id="UP001221189">
    <property type="component" value="Unassembled WGS sequence"/>
</dbReference>
<keyword evidence="3" id="KW-1185">Reference proteome</keyword>
<gene>
    <name evidence="2" type="ORF">PRZ03_11125</name>
</gene>
<feature type="signal peptide" evidence="1">
    <location>
        <begin position="1"/>
        <end position="25"/>
    </location>
</feature>
<comment type="caution">
    <text evidence="2">The sequence shown here is derived from an EMBL/GenBank/DDBJ whole genome shotgun (WGS) entry which is preliminary data.</text>
</comment>
<proteinExistence type="predicted"/>
<dbReference type="PROSITE" id="PS51257">
    <property type="entry name" value="PROKAR_LIPOPROTEIN"/>
    <property type="match status" value="1"/>
</dbReference>
<name>A0ABT5KDW1_9BURK</name>
<organism evidence="2 3">
    <name type="scientific">Roseateles albus</name>
    <dbReference type="NCBI Taxonomy" id="2987525"/>
    <lineage>
        <taxon>Bacteria</taxon>
        <taxon>Pseudomonadati</taxon>
        <taxon>Pseudomonadota</taxon>
        <taxon>Betaproteobacteria</taxon>
        <taxon>Burkholderiales</taxon>
        <taxon>Sphaerotilaceae</taxon>
        <taxon>Roseateles</taxon>
    </lineage>
</organism>